<reference evidence="1 2" key="1">
    <citation type="submission" date="2018-11" db="EMBL/GenBank/DDBJ databases">
        <title>Genomes From Bacteria Associated with the Canine Oral Cavity: a Test Case for Automated Genome-Based Taxonomic Assignment.</title>
        <authorList>
            <person name="Coil D.A."/>
            <person name="Jospin G."/>
            <person name="Darling A.E."/>
            <person name="Wallis C."/>
            <person name="Davis I.J."/>
            <person name="Harris S."/>
            <person name="Eisen J.A."/>
            <person name="Holcombe L.J."/>
            <person name="O'Flynn C."/>
        </authorList>
    </citation>
    <scope>NUCLEOTIDE SEQUENCE [LARGE SCALE GENOMIC DNA]</scope>
    <source>
        <strain evidence="1 2">OH4460_COT-188</strain>
    </source>
</reference>
<dbReference type="AlphaFoldDB" id="A0A3P1V4C0"/>
<organism evidence="1 2">
    <name type="scientific">Fusobacterium canifelinum</name>
    <dbReference type="NCBI Taxonomy" id="285729"/>
    <lineage>
        <taxon>Bacteria</taxon>
        <taxon>Fusobacteriati</taxon>
        <taxon>Fusobacteriota</taxon>
        <taxon>Fusobacteriia</taxon>
        <taxon>Fusobacteriales</taxon>
        <taxon>Fusobacteriaceae</taxon>
        <taxon>Fusobacterium</taxon>
    </lineage>
</organism>
<comment type="caution">
    <text evidence="1">The sequence shown here is derived from an EMBL/GenBank/DDBJ whole genome shotgun (WGS) entry which is preliminary data.</text>
</comment>
<dbReference type="RefSeq" id="WP_124795485.1">
    <property type="nucleotide sequence ID" value="NZ_RQYY01000002.1"/>
</dbReference>
<accession>A0A3P1V4C0</accession>
<evidence type="ECO:0000313" key="1">
    <source>
        <dbReference type="EMBL" id="RRD28516.1"/>
    </source>
</evidence>
<name>A0A3P1V4C0_9FUSO</name>
<gene>
    <name evidence="1" type="ORF">EII27_02545</name>
</gene>
<dbReference type="EMBL" id="RQYY01000002">
    <property type="protein sequence ID" value="RRD28516.1"/>
    <property type="molecule type" value="Genomic_DNA"/>
</dbReference>
<proteinExistence type="predicted"/>
<evidence type="ECO:0000313" key="2">
    <source>
        <dbReference type="Proteomes" id="UP000281534"/>
    </source>
</evidence>
<sequence>MPKGLSLDTKHLKSIYYEVISFNLDNYPGELKKIIDLPNKAYSTYNGFYEVEKVPHYTDSGYLRIDASI</sequence>
<dbReference type="Proteomes" id="UP000281534">
    <property type="component" value="Unassembled WGS sequence"/>
</dbReference>
<protein>
    <submittedName>
        <fullName evidence="1">Uncharacterized protein</fullName>
    </submittedName>
</protein>